<dbReference type="EMBL" id="QXFZ01005989">
    <property type="protein sequence ID" value="KAE9059617.1"/>
    <property type="molecule type" value="Genomic_DNA"/>
</dbReference>
<reference evidence="1 2" key="1">
    <citation type="submission" date="2018-08" db="EMBL/GenBank/DDBJ databases">
        <title>Genomic investigation of the strawberry pathogen Phytophthora fragariae indicates pathogenicity is determined by transcriptional variation in three key races.</title>
        <authorList>
            <person name="Adams T.M."/>
            <person name="Armitage A.D."/>
            <person name="Sobczyk M.K."/>
            <person name="Bates H.J."/>
            <person name="Dunwell J.M."/>
            <person name="Nellist C.F."/>
            <person name="Harrison R.J."/>
        </authorList>
    </citation>
    <scope>NUCLEOTIDE SEQUENCE [LARGE SCALE GENOMIC DNA]</scope>
    <source>
        <strain evidence="1 2">NOV-71</strain>
    </source>
</reference>
<accession>A0A6A3PLD8</accession>
<comment type="caution">
    <text evidence="1">The sequence shown here is derived from an EMBL/GenBank/DDBJ whole genome shotgun (WGS) entry which is preliminary data.</text>
</comment>
<proteinExistence type="predicted"/>
<evidence type="ECO:0000313" key="1">
    <source>
        <dbReference type="EMBL" id="KAE9059617.1"/>
    </source>
</evidence>
<organism evidence="1 2">
    <name type="scientific">Phytophthora fragariae</name>
    <dbReference type="NCBI Taxonomy" id="53985"/>
    <lineage>
        <taxon>Eukaryota</taxon>
        <taxon>Sar</taxon>
        <taxon>Stramenopiles</taxon>
        <taxon>Oomycota</taxon>
        <taxon>Peronosporomycetes</taxon>
        <taxon>Peronosporales</taxon>
        <taxon>Peronosporaceae</taxon>
        <taxon>Phytophthora</taxon>
    </lineage>
</organism>
<gene>
    <name evidence="1" type="ORF">PF007_g30894</name>
</gene>
<dbReference type="Proteomes" id="UP000441208">
    <property type="component" value="Unassembled WGS sequence"/>
</dbReference>
<name>A0A6A3PLD8_9STRA</name>
<dbReference type="AlphaFoldDB" id="A0A6A3PLD8"/>
<sequence length="149" mass="15247">MPVPGADLVCRCQLPAWSVVAGTSCRLSLFLQVPGAGLVSVLVSGLVCWCRCCRCRCQCQLPSWCGAAGTSCRLNAGARCRLGLSLPVPGADLVCRCQLPAWSVSAATSCRLSLFLPVPAAGLASVLVSGLMPVPGAGLVSMLVSDLVS</sequence>
<evidence type="ECO:0000313" key="2">
    <source>
        <dbReference type="Proteomes" id="UP000441208"/>
    </source>
</evidence>
<protein>
    <submittedName>
        <fullName evidence="1">Uncharacterized protein</fullName>
    </submittedName>
</protein>